<dbReference type="EMBL" id="CP003364">
    <property type="protein sequence ID" value="AGA28103.1"/>
    <property type="molecule type" value="Genomic_DNA"/>
</dbReference>
<keyword evidence="1" id="KW-0676">Redox-active center</keyword>
<accession>L0DH08</accession>
<dbReference type="InterPro" id="IPR013766">
    <property type="entry name" value="Thioredoxin_domain"/>
</dbReference>
<evidence type="ECO:0000259" key="3">
    <source>
        <dbReference type="PROSITE" id="PS51352"/>
    </source>
</evidence>
<dbReference type="Proteomes" id="UP000010798">
    <property type="component" value="Chromosome"/>
</dbReference>
<name>L0DH08_SINAD</name>
<dbReference type="InterPro" id="IPR008969">
    <property type="entry name" value="CarboxyPept-like_regulatory"/>
</dbReference>
<dbReference type="Gene3D" id="3.40.30.10">
    <property type="entry name" value="Glutaredoxin"/>
    <property type="match status" value="1"/>
</dbReference>
<reference evidence="4 5" key="1">
    <citation type="submission" date="2012-02" db="EMBL/GenBank/DDBJ databases">
        <title>Complete sequence of chromosome of Singulisphaera acidiphila DSM 18658.</title>
        <authorList>
            <consortium name="US DOE Joint Genome Institute (JGI-PGF)"/>
            <person name="Lucas S."/>
            <person name="Copeland A."/>
            <person name="Lapidus A."/>
            <person name="Glavina del Rio T."/>
            <person name="Dalin E."/>
            <person name="Tice H."/>
            <person name="Bruce D."/>
            <person name="Goodwin L."/>
            <person name="Pitluck S."/>
            <person name="Peters L."/>
            <person name="Ovchinnikova G."/>
            <person name="Chertkov O."/>
            <person name="Kyrpides N."/>
            <person name="Mavromatis K."/>
            <person name="Ivanova N."/>
            <person name="Brettin T."/>
            <person name="Detter J.C."/>
            <person name="Han C."/>
            <person name="Larimer F."/>
            <person name="Land M."/>
            <person name="Hauser L."/>
            <person name="Markowitz V."/>
            <person name="Cheng J.-F."/>
            <person name="Hugenholtz P."/>
            <person name="Woyke T."/>
            <person name="Wu D."/>
            <person name="Tindall B."/>
            <person name="Pomrenke H."/>
            <person name="Brambilla E."/>
            <person name="Klenk H.-P."/>
            <person name="Eisen J.A."/>
        </authorList>
    </citation>
    <scope>NUCLEOTIDE SEQUENCE [LARGE SCALE GENOMIC DNA]</scope>
    <source>
        <strain evidence="5">ATCC BAA-1392 / DSM 18658 / VKM B-2454 / MOB10</strain>
    </source>
</reference>
<dbReference type="KEGG" id="saci:Sinac_3874"/>
<dbReference type="InterPro" id="IPR000866">
    <property type="entry name" value="AhpC/TSA"/>
</dbReference>
<dbReference type="PROSITE" id="PS51352">
    <property type="entry name" value="THIOREDOXIN_2"/>
    <property type="match status" value="1"/>
</dbReference>
<dbReference type="STRING" id="886293.Sinac_3874"/>
<feature type="chain" id="PRO_5003940256" evidence="2">
    <location>
        <begin position="24"/>
        <end position="560"/>
    </location>
</feature>
<dbReference type="GO" id="GO:0016209">
    <property type="term" value="F:antioxidant activity"/>
    <property type="evidence" value="ECO:0007669"/>
    <property type="project" value="InterPro"/>
</dbReference>
<dbReference type="AlphaFoldDB" id="L0DH08"/>
<dbReference type="OrthoDB" id="256882at2"/>
<evidence type="ECO:0000256" key="1">
    <source>
        <dbReference type="ARBA" id="ARBA00023284"/>
    </source>
</evidence>
<proteinExistence type="predicted"/>
<dbReference type="InterPro" id="IPR017937">
    <property type="entry name" value="Thioredoxin_CS"/>
</dbReference>
<dbReference type="RefSeq" id="WP_015247237.1">
    <property type="nucleotide sequence ID" value="NC_019892.1"/>
</dbReference>
<dbReference type="GO" id="GO:0016491">
    <property type="term" value="F:oxidoreductase activity"/>
    <property type="evidence" value="ECO:0007669"/>
    <property type="project" value="InterPro"/>
</dbReference>
<evidence type="ECO:0000256" key="2">
    <source>
        <dbReference type="SAM" id="SignalP"/>
    </source>
</evidence>
<dbReference type="Pfam" id="PF00578">
    <property type="entry name" value="AhpC-TSA"/>
    <property type="match status" value="1"/>
</dbReference>
<feature type="domain" description="Thioredoxin" evidence="3">
    <location>
        <begin position="208"/>
        <end position="373"/>
    </location>
</feature>
<dbReference type="InterPro" id="IPR036249">
    <property type="entry name" value="Thioredoxin-like_sf"/>
</dbReference>
<evidence type="ECO:0000313" key="4">
    <source>
        <dbReference type="EMBL" id="AGA28103.1"/>
    </source>
</evidence>
<keyword evidence="2" id="KW-0732">Signal</keyword>
<keyword evidence="5" id="KW-1185">Reference proteome</keyword>
<dbReference type="SUPFAM" id="SSF52833">
    <property type="entry name" value="Thioredoxin-like"/>
    <property type="match status" value="1"/>
</dbReference>
<dbReference type="eggNOG" id="COG0526">
    <property type="taxonomic scope" value="Bacteria"/>
</dbReference>
<organism evidence="4 5">
    <name type="scientific">Singulisphaera acidiphila (strain ATCC BAA-1392 / DSM 18658 / VKM B-2454 / MOB10)</name>
    <dbReference type="NCBI Taxonomy" id="886293"/>
    <lineage>
        <taxon>Bacteria</taxon>
        <taxon>Pseudomonadati</taxon>
        <taxon>Planctomycetota</taxon>
        <taxon>Planctomycetia</taxon>
        <taxon>Isosphaerales</taxon>
        <taxon>Isosphaeraceae</taxon>
        <taxon>Singulisphaera</taxon>
    </lineage>
</organism>
<sequence length="560" mass="60689">MGWSRAAIVGIALIFLVAGPSHAQESAVKVKGRVLDQDGNPMEGVNVASMWRIREKDGKQVGVSGVTTDAEGRFTVKLDFYGRDAALMAIDSDRKVGGSTIVPVADAKREFEIRVAPLVRVHGKLASKDLEKALSWTNVYINLLPGKIRLIQNSSRQGEFSMLLPPGEYDMNAYGADVKGIHKTLTLRAEEPDLDLGTVDLPATFLALHKGKELPPWSVVDARGVKKEVTLADYRGKWVLVDFWGHWCGPCVRQLGELINFYDDHAADRDKFEILAFHDGSVKDFAEMDAKTEQTKKSLWHGRDLPFPILLDAPKDPQGATIEAYGIRSFPTTILIDPEGKLVGEVSPDSLEKKLTPIPLATRISRAFDRDIALGMSASPLASSLEILGQIARIPITLDEEALKAAGIKADASMPLTLSGSLSLRSWLELLLDPLGLEATPGEEGIIIGSAKRGGSARAPSESQKLAASRIEEVLGQNVTFDFKDATLEQVAGHFEAKTHENFVLDPAGRRAGVIDPEATVTGSAEDVPLRQALEELLKPLGLVPVVKDEVILLTKSVAP</sequence>
<dbReference type="PROSITE" id="PS00194">
    <property type="entry name" value="THIOREDOXIN_1"/>
    <property type="match status" value="1"/>
</dbReference>
<dbReference type="PANTHER" id="PTHR42852:SF13">
    <property type="entry name" value="PROTEIN DIPZ"/>
    <property type="match status" value="1"/>
</dbReference>
<dbReference type="HOGENOM" id="CLU_486514_0_0_0"/>
<gene>
    <name evidence="4" type="ordered locus">Sinac_3874</name>
</gene>
<dbReference type="InterPro" id="IPR050553">
    <property type="entry name" value="Thioredoxin_ResA/DsbE_sf"/>
</dbReference>
<evidence type="ECO:0000313" key="5">
    <source>
        <dbReference type="Proteomes" id="UP000010798"/>
    </source>
</evidence>
<feature type="signal peptide" evidence="2">
    <location>
        <begin position="1"/>
        <end position="23"/>
    </location>
</feature>
<dbReference type="CDD" id="cd02966">
    <property type="entry name" value="TlpA_like_family"/>
    <property type="match status" value="1"/>
</dbReference>
<dbReference type="PANTHER" id="PTHR42852">
    <property type="entry name" value="THIOL:DISULFIDE INTERCHANGE PROTEIN DSBE"/>
    <property type="match status" value="1"/>
</dbReference>
<protein>
    <submittedName>
        <fullName evidence="4">Peroxiredoxin</fullName>
    </submittedName>
</protein>
<dbReference type="SUPFAM" id="SSF49464">
    <property type="entry name" value="Carboxypeptidase regulatory domain-like"/>
    <property type="match status" value="1"/>
</dbReference>
<dbReference type="eggNOG" id="COG4796">
    <property type="taxonomic scope" value="Bacteria"/>
</dbReference>